<protein>
    <submittedName>
        <fullName evidence="1">Uncharacterized protein</fullName>
    </submittedName>
</protein>
<dbReference type="Proteomes" id="UP000030661">
    <property type="component" value="Unassembled WGS sequence"/>
</dbReference>
<dbReference type="EMBL" id="DF820472">
    <property type="protein sequence ID" value="GAK60222.1"/>
    <property type="molecule type" value="Genomic_DNA"/>
</dbReference>
<evidence type="ECO:0000313" key="1">
    <source>
        <dbReference type="EMBL" id="GAK60222.1"/>
    </source>
</evidence>
<dbReference type="SUPFAM" id="SSF52980">
    <property type="entry name" value="Restriction endonuclease-like"/>
    <property type="match status" value="1"/>
</dbReference>
<organism evidence="1">
    <name type="scientific">Vecturithrix granuli</name>
    <dbReference type="NCBI Taxonomy" id="1499967"/>
    <lineage>
        <taxon>Bacteria</taxon>
        <taxon>Candidatus Moduliflexota</taxon>
        <taxon>Candidatus Vecturitrichia</taxon>
        <taxon>Candidatus Vecturitrichales</taxon>
        <taxon>Candidatus Vecturitrichaceae</taxon>
        <taxon>Candidatus Vecturithrix</taxon>
    </lineage>
</organism>
<dbReference type="InterPro" id="IPR011856">
    <property type="entry name" value="tRNA_endonuc-like_dom_sf"/>
</dbReference>
<reference evidence="1" key="1">
    <citation type="journal article" date="2015" name="PeerJ">
        <title>First genomic representation of candidate bacterial phylum KSB3 points to enhanced environmental sensing as a trigger of wastewater bulking.</title>
        <authorList>
            <person name="Sekiguchi Y."/>
            <person name="Ohashi A."/>
            <person name="Parks D.H."/>
            <person name="Yamauchi T."/>
            <person name="Tyson G.W."/>
            <person name="Hugenholtz P."/>
        </authorList>
    </citation>
    <scope>NUCLEOTIDE SEQUENCE [LARGE SCALE GENOMIC DNA]</scope>
</reference>
<dbReference type="Gene3D" id="3.40.1350.10">
    <property type="match status" value="1"/>
</dbReference>
<proteinExistence type="predicted"/>
<gene>
    <name evidence="1" type="ORF">U27_00113</name>
</gene>
<keyword evidence="2" id="KW-1185">Reference proteome</keyword>
<dbReference type="eggNOG" id="COG1373">
    <property type="taxonomic scope" value="Bacteria"/>
</dbReference>
<dbReference type="STRING" id="1499967.U27_00113"/>
<name>A0A081C6L7_VECG1</name>
<dbReference type="AlphaFoldDB" id="A0A081C6L7"/>
<dbReference type="InterPro" id="IPR011335">
    <property type="entry name" value="Restrct_endonuc-II-like"/>
</dbReference>
<sequence>MQNTMICPFCQQPKGNPRCGFCHNETQKPSPDGKDISHPSLHDIDIHHTSALTEPQQYAPLIQWFQHKHIQVKVNQKALDTTGFFDEVAMKLGEHYAILHEVTDKITHIQKKGYLNVKLILSKKSQQEIQSITAFCQKLYDYSFVAKYYYQKKEKIVHLLLQTATVIVNFFNGEWMEWFVFMKLLEFCQERRLEYSCLRNFLITFPNGDSHEVDVFFLLKGQIPLFIECKSGEFRQDIDKYATLRKRLQIEKTHFLLCTVGLTQKQSQGLTSMYDLTFVNEQNFLGHVEQLL</sequence>
<accession>A0A081C6L7</accession>
<evidence type="ECO:0000313" key="2">
    <source>
        <dbReference type="Proteomes" id="UP000030661"/>
    </source>
</evidence>
<dbReference type="HOGENOM" id="CLU_072507_0_0_0"/>
<dbReference type="GO" id="GO:0003676">
    <property type="term" value="F:nucleic acid binding"/>
    <property type="evidence" value="ECO:0007669"/>
    <property type="project" value="InterPro"/>
</dbReference>